<dbReference type="CDD" id="cd00093">
    <property type="entry name" value="HTH_XRE"/>
    <property type="match status" value="1"/>
</dbReference>
<dbReference type="PROSITE" id="PS50943">
    <property type="entry name" value="HTH_CROC1"/>
    <property type="match status" value="1"/>
</dbReference>
<dbReference type="Gene3D" id="1.10.260.40">
    <property type="entry name" value="lambda repressor-like DNA-binding domains"/>
    <property type="match status" value="1"/>
</dbReference>
<evidence type="ECO:0000313" key="3">
    <source>
        <dbReference type="Proteomes" id="UP001596548"/>
    </source>
</evidence>
<evidence type="ECO:0000313" key="2">
    <source>
        <dbReference type="EMBL" id="MFC7277721.1"/>
    </source>
</evidence>
<gene>
    <name evidence="2" type="ORF">ACFQS1_27355</name>
</gene>
<dbReference type="SUPFAM" id="SSF47413">
    <property type="entry name" value="lambda repressor-like DNA-binding domains"/>
    <property type="match status" value="1"/>
</dbReference>
<sequence length="117" mass="12676">MAAGLPPSLGEIIRRRRELAEFPVRRFAAMAGISGPYLSQIERGLRAPSDRVLQAIATSLRTTADALRREAGPEWDPPPAVLTAIARDPRLTSRQRQALTEVYLAFVAAADGDRPAG</sequence>
<dbReference type="SMART" id="SM00530">
    <property type="entry name" value="HTH_XRE"/>
    <property type="match status" value="1"/>
</dbReference>
<name>A0ABW2I0J4_9ACTN</name>
<dbReference type="Pfam" id="PF01381">
    <property type="entry name" value="HTH_3"/>
    <property type="match status" value="1"/>
</dbReference>
<proteinExistence type="predicted"/>
<dbReference type="InterPro" id="IPR001387">
    <property type="entry name" value="Cro/C1-type_HTH"/>
</dbReference>
<dbReference type="InterPro" id="IPR010982">
    <property type="entry name" value="Lambda_DNA-bd_dom_sf"/>
</dbReference>
<keyword evidence="3" id="KW-1185">Reference proteome</keyword>
<organism evidence="2 3">
    <name type="scientific">Paractinoplanes rhizophilus</name>
    <dbReference type="NCBI Taxonomy" id="1416877"/>
    <lineage>
        <taxon>Bacteria</taxon>
        <taxon>Bacillati</taxon>
        <taxon>Actinomycetota</taxon>
        <taxon>Actinomycetes</taxon>
        <taxon>Micromonosporales</taxon>
        <taxon>Micromonosporaceae</taxon>
        <taxon>Paractinoplanes</taxon>
    </lineage>
</organism>
<dbReference type="EMBL" id="JBHTBJ010000025">
    <property type="protein sequence ID" value="MFC7277721.1"/>
    <property type="molecule type" value="Genomic_DNA"/>
</dbReference>
<protein>
    <submittedName>
        <fullName evidence="2">Helix-turn-helix domain-containing protein</fullName>
    </submittedName>
</protein>
<dbReference type="RefSeq" id="WP_378973676.1">
    <property type="nucleotide sequence ID" value="NZ_JBHTBJ010000025.1"/>
</dbReference>
<reference evidence="3" key="1">
    <citation type="journal article" date="2019" name="Int. J. Syst. Evol. Microbiol.">
        <title>The Global Catalogue of Microorganisms (GCM) 10K type strain sequencing project: providing services to taxonomists for standard genome sequencing and annotation.</title>
        <authorList>
            <consortium name="The Broad Institute Genomics Platform"/>
            <consortium name="The Broad Institute Genome Sequencing Center for Infectious Disease"/>
            <person name="Wu L."/>
            <person name="Ma J."/>
        </authorList>
    </citation>
    <scope>NUCLEOTIDE SEQUENCE [LARGE SCALE GENOMIC DNA]</scope>
    <source>
        <strain evidence="3">XZYJT-10</strain>
    </source>
</reference>
<accession>A0ABW2I0J4</accession>
<comment type="caution">
    <text evidence="2">The sequence shown here is derived from an EMBL/GenBank/DDBJ whole genome shotgun (WGS) entry which is preliminary data.</text>
</comment>
<feature type="domain" description="HTH cro/C1-type" evidence="1">
    <location>
        <begin position="13"/>
        <end position="67"/>
    </location>
</feature>
<dbReference type="Proteomes" id="UP001596548">
    <property type="component" value="Unassembled WGS sequence"/>
</dbReference>
<evidence type="ECO:0000259" key="1">
    <source>
        <dbReference type="PROSITE" id="PS50943"/>
    </source>
</evidence>